<sequence>MSEAPDPAEEVEALRAEVAALRAEIAKRRELEEAQQGTIDALRAIIATGQGAGRQQRASGPPIIYPYPGNA</sequence>
<organism evidence="2 3">
    <name type="scientific">Roseicella aquatilis</name>
    <dbReference type="NCBI Taxonomy" id="2527868"/>
    <lineage>
        <taxon>Bacteria</taxon>
        <taxon>Pseudomonadati</taxon>
        <taxon>Pseudomonadota</taxon>
        <taxon>Alphaproteobacteria</taxon>
        <taxon>Acetobacterales</taxon>
        <taxon>Roseomonadaceae</taxon>
        <taxon>Roseicella</taxon>
    </lineage>
</organism>
<proteinExistence type="predicted"/>
<dbReference type="Proteomes" id="UP000295023">
    <property type="component" value="Unassembled WGS sequence"/>
</dbReference>
<feature type="compositionally biased region" description="Low complexity" evidence="1">
    <location>
        <begin position="49"/>
        <end position="58"/>
    </location>
</feature>
<keyword evidence="3" id="KW-1185">Reference proteome</keyword>
<dbReference type="EMBL" id="SKBM01000003">
    <property type="protein sequence ID" value="TCZ65557.1"/>
    <property type="molecule type" value="Genomic_DNA"/>
</dbReference>
<accession>A0A4V2WM03</accession>
<protein>
    <submittedName>
        <fullName evidence="2">Uncharacterized protein</fullName>
    </submittedName>
</protein>
<name>A0A4V2WM03_9PROT</name>
<evidence type="ECO:0000313" key="2">
    <source>
        <dbReference type="EMBL" id="TCZ65557.1"/>
    </source>
</evidence>
<evidence type="ECO:0000256" key="1">
    <source>
        <dbReference type="SAM" id="MobiDB-lite"/>
    </source>
</evidence>
<gene>
    <name evidence="2" type="ORF">EXY23_05150</name>
</gene>
<reference evidence="2 3" key="1">
    <citation type="submission" date="2019-03" db="EMBL/GenBank/DDBJ databases">
        <title>Paracraurococcus aquatilis NE82 genome sequence.</title>
        <authorList>
            <person name="Zhao Y."/>
            <person name="Du Z."/>
        </authorList>
    </citation>
    <scope>NUCLEOTIDE SEQUENCE [LARGE SCALE GENOMIC DNA]</scope>
    <source>
        <strain evidence="2 3">NE82</strain>
    </source>
</reference>
<dbReference type="AlphaFoldDB" id="A0A4V2WM03"/>
<feature type="region of interest" description="Disordered" evidence="1">
    <location>
        <begin position="49"/>
        <end position="71"/>
    </location>
</feature>
<comment type="caution">
    <text evidence="2">The sequence shown here is derived from an EMBL/GenBank/DDBJ whole genome shotgun (WGS) entry which is preliminary data.</text>
</comment>
<dbReference type="RefSeq" id="WP_132285236.1">
    <property type="nucleotide sequence ID" value="NZ_SKBM01000003.1"/>
</dbReference>
<evidence type="ECO:0000313" key="3">
    <source>
        <dbReference type="Proteomes" id="UP000295023"/>
    </source>
</evidence>